<keyword evidence="3" id="KW-0949">S-adenosyl-L-methionine</keyword>
<dbReference type="Proteomes" id="UP001166286">
    <property type="component" value="Unassembled WGS sequence"/>
</dbReference>
<evidence type="ECO:0000256" key="3">
    <source>
        <dbReference type="ARBA" id="ARBA00022691"/>
    </source>
</evidence>
<dbReference type="SUPFAM" id="SSF46785">
    <property type="entry name" value="Winged helix' DNA-binding domain"/>
    <property type="match status" value="1"/>
</dbReference>
<dbReference type="InterPro" id="IPR029063">
    <property type="entry name" value="SAM-dependent_MTases_sf"/>
</dbReference>
<sequence length="464" mass="52173">MEDSANSGLLATAKQIHNETALLVQQLQLVSIEEPSAEPNCATALWETHNSSIKAASNRIVALSRSLAQTIDGPKRYLWEFVGGAHYTTASLATILEFSVLEKIPLDGEAHVSHLAQACGLGEDKLLRLLRMIACDKVVYETRDSYFRHSSISAVLVTDKYTRALMEMQLGEASRASTHLAETLKENPGDNRSGFCAFKSAWGEVPFQWYANHPERARRFALAMEGTTRGNIFSRSAPADLLTLTYWHLGLGWSLDLIHRWFEANEICDNDLVIDVGGGSGHVCVSLAKAFPTPSFIVQDLVDTMYQANLQGLPEALQKRFRFQRHDFLEPQPLSDASRVKVYLLRMVLWNWADDIAVKILQTFVPVMKQFPGISLLINDGIHCRPGILEPHVEKEIRQLDMAMMVMNNAKVREEHQWRELLTKASPNFELVRTEVEPSVAETVALMEVRWIDRTLQGAAQEDF</sequence>
<keyword evidence="6" id="KW-1185">Reference proteome</keyword>
<feature type="domain" description="O-methyltransferase C-terminal" evidence="4">
    <location>
        <begin position="272"/>
        <end position="425"/>
    </location>
</feature>
<dbReference type="InterPro" id="IPR036388">
    <property type="entry name" value="WH-like_DNA-bd_sf"/>
</dbReference>
<evidence type="ECO:0000256" key="2">
    <source>
        <dbReference type="ARBA" id="ARBA00022679"/>
    </source>
</evidence>
<proteinExistence type="predicted"/>
<evidence type="ECO:0000256" key="1">
    <source>
        <dbReference type="ARBA" id="ARBA00022603"/>
    </source>
</evidence>
<dbReference type="PANTHER" id="PTHR43712:SF12">
    <property type="entry name" value="STERIGMATOCYSTIN 8-O-METHYLTRANSFERASE"/>
    <property type="match status" value="1"/>
</dbReference>
<dbReference type="Pfam" id="PF00891">
    <property type="entry name" value="Methyltransf_2"/>
    <property type="match status" value="1"/>
</dbReference>
<dbReference type="InterPro" id="IPR036390">
    <property type="entry name" value="WH_DNA-bd_sf"/>
</dbReference>
<evidence type="ECO:0000259" key="4">
    <source>
        <dbReference type="Pfam" id="PF00891"/>
    </source>
</evidence>
<keyword evidence="2" id="KW-0808">Transferase</keyword>
<dbReference type="Gene3D" id="3.40.50.150">
    <property type="entry name" value="Vaccinia Virus protein VP39"/>
    <property type="match status" value="1"/>
</dbReference>
<dbReference type="InterPro" id="IPR001077">
    <property type="entry name" value="COMT_C"/>
</dbReference>
<comment type="caution">
    <text evidence="5">The sequence shown here is derived from an EMBL/GenBank/DDBJ whole genome shotgun (WGS) entry which is preliminary data.</text>
</comment>
<name>A0AA39V8W9_9LECA</name>
<accession>A0AA39V8W9</accession>
<dbReference type="GO" id="GO:0032259">
    <property type="term" value="P:methylation"/>
    <property type="evidence" value="ECO:0007669"/>
    <property type="project" value="UniProtKB-KW"/>
</dbReference>
<protein>
    <recommendedName>
        <fullName evidence="4">O-methyltransferase C-terminal domain-containing protein</fullName>
    </recommendedName>
</protein>
<evidence type="ECO:0000313" key="6">
    <source>
        <dbReference type="Proteomes" id="UP001166286"/>
    </source>
</evidence>
<dbReference type="GO" id="GO:0008171">
    <property type="term" value="F:O-methyltransferase activity"/>
    <property type="evidence" value="ECO:0007669"/>
    <property type="project" value="InterPro"/>
</dbReference>
<dbReference type="InterPro" id="IPR016461">
    <property type="entry name" value="COMT-like"/>
</dbReference>
<dbReference type="SUPFAM" id="SSF53335">
    <property type="entry name" value="S-adenosyl-L-methionine-dependent methyltransferases"/>
    <property type="match status" value="1"/>
</dbReference>
<dbReference type="Gene3D" id="1.10.10.10">
    <property type="entry name" value="Winged helix-like DNA-binding domain superfamily/Winged helix DNA-binding domain"/>
    <property type="match status" value="1"/>
</dbReference>
<dbReference type="AlphaFoldDB" id="A0AA39V8W9"/>
<dbReference type="CDD" id="cd02440">
    <property type="entry name" value="AdoMet_MTases"/>
    <property type="match status" value="1"/>
</dbReference>
<keyword evidence="1" id="KW-0489">Methyltransferase</keyword>
<dbReference type="PROSITE" id="PS51683">
    <property type="entry name" value="SAM_OMT_II"/>
    <property type="match status" value="1"/>
</dbReference>
<reference evidence="5" key="1">
    <citation type="submission" date="2023-03" db="EMBL/GenBank/DDBJ databases">
        <title>Complete genome of Cladonia borealis.</title>
        <authorList>
            <person name="Park H."/>
        </authorList>
    </citation>
    <scope>NUCLEOTIDE SEQUENCE</scope>
    <source>
        <strain evidence="5">ANT050790</strain>
    </source>
</reference>
<dbReference type="PANTHER" id="PTHR43712">
    <property type="entry name" value="PUTATIVE (AFU_ORTHOLOGUE AFUA_4G14580)-RELATED"/>
    <property type="match status" value="1"/>
</dbReference>
<evidence type="ECO:0000313" key="5">
    <source>
        <dbReference type="EMBL" id="KAK0513795.1"/>
    </source>
</evidence>
<organism evidence="5 6">
    <name type="scientific">Cladonia borealis</name>
    <dbReference type="NCBI Taxonomy" id="184061"/>
    <lineage>
        <taxon>Eukaryota</taxon>
        <taxon>Fungi</taxon>
        <taxon>Dikarya</taxon>
        <taxon>Ascomycota</taxon>
        <taxon>Pezizomycotina</taxon>
        <taxon>Lecanoromycetes</taxon>
        <taxon>OSLEUM clade</taxon>
        <taxon>Lecanoromycetidae</taxon>
        <taxon>Lecanorales</taxon>
        <taxon>Lecanorineae</taxon>
        <taxon>Cladoniaceae</taxon>
        <taxon>Cladonia</taxon>
    </lineage>
</organism>
<dbReference type="EMBL" id="JAFEKC020000006">
    <property type="protein sequence ID" value="KAK0513795.1"/>
    <property type="molecule type" value="Genomic_DNA"/>
</dbReference>
<gene>
    <name evidence="5" type="ORF">JMJ35_003517</name>
</gene>